<keyword evidence="8" id="KW-0472">Membrane</keyword>
<dbReference type="InterPro" id="IPR046450">
    <property type="entry name" value="PA_dom_sf"/>
</dbReference>
<feature type="signal peptide" evidence="10">
    <location>
        <begin position="1"/>
        <end position="28"/>
    </location>
</feature>
<dbReference type="Pfam" id="PF25011">
    <property type="entry name" value="VSR_TRX"/>
    <property type="match status" value="1"/>
</dbReference>
<keyword evidence="7" id="KW-1133">Transmembrane helix</keyword>
<keyword evidence="5" id="KW-0677">Repeat</keyword>
<dbReference type="InterPro" id="IPR006566">
    <property type="entry name" value="FBD"/>
</dbReference>
<dbReference type="AlphaFoldDB" id="A0A8S9G555"/>
<dbReference type="FunFam" id="3.50.30.30:FF:000001">
    <property type="entry name" value="Vacuolar-sorting receptor 1"/>
    <property type="match status" value="1"/>
</dbReference>
<evidence type="ECO:0000256" key="9">
    <source>
        <dbReference type="ARBA" id="ARBA00023180"/>
    </source>
</evidence>
<name>A0A8S9G555_BRACR</name>
<reference evidence="12" key="1">
    <citation type="submission" date="2019-12" db="EMBL/GenBank/DDBJ databases">
        <title>Genome sequencing and annotation of Brassica cretica.</title>
        <authorList>
            <person name="Studholme D.J."/>
            <person name="Sarris P.F."/>
        </authorList>
    </citation>
    <scope>NUCLEOTIDE SEQUENCE</scope>
    <source>
        <strain evidence="12">PFS-001/15</strain>
        <tissue evidence="12">Leaf</tissue>
    </source>
</reference>
<sequence length="680" mass="77754">MSLVNGRALTSLLAALTMIAMVVVDVDARFVVEKESIRVLSPEEMRSKHDGSIANFGLPDYGGFLIGAVVYPDSKTNGCSAFGKTFKPKFPRPTILLLDRGGCYFALKAWNAQQAGAAAVLVADNKDEPLLTMDSPEESRDADGFIEKLTIPSVLIEKSFGDSLREGFKKGKNIVLKLDWRESMPHPDQRVEYELWTNSNDECGARCDEQMDFVKNFKGHAQILEKGGFTAFTPHYITWFCPFQFVNSPQCKSQCINHGRYCAPDPEKNFREGYEGKDVVFENLRQLCVHRVANESSRSWVWWDYVTDFHARCSMKEKKYSIECAENVIKSLIRTEGYKDASVRVNRWISTTMENPQITFYERCVWSLRLSRNDQCFSCAGRVNPTQRGVSRYESDLRVVEHASIKRLVIVTPLPDDTDYNLSSYYFESSRQTVRFHVPGLVCLDYSSFVFKKYQVEDLDSLVKARLSLKLWWPISHFDYDDDYYYDHNGSFYLGYPRPPIYGDVTCLVTAIRNITTLQLSPDSLDVFHFCCKSMPVFNNLLKLSIESNKQQGWQVMPLLLKSCPILHTLIFKGLVHRVTNRCGDACNPQNPNQKKEERMEKKKEVSCLQTCGVKVLEMSDYGGCFQELEQMRHFLGNLECLETVKVGVVPENEGRNAEFVRVDVMTLPKLSSKCTIQFI</sequence>
<evidence type="ECO:0000256" key="6">
    <source>
        <dbReference type="ARBA" id="ARBA00022837"/>
    </source>
</evidence>
<evidence type="ECO:0000313" key="12">
    <source>
        <dbReference type="EMBL" id="KAF2540711.1"/>
    </source>
</evidence>
<evidence type="ECO:0000256" key="5">
    <source>
        <dbReference type="ARBA" id="ARBA00022737"/>
    </source>
</evidence>
<evidence type="ECO:0000313" key="13">
    <source>
        <dbReference type="Proteomes" id="UP000712281"/>
    </source>
</evidence>
<proteinExistence type="predicted"/>
<keyword evidence="9" id="KW-0325">Glycoprotein</keyword>
<evidence type="ECO:0000256" key="7">
    <source>
        <dbReference type="ARBA" id="ARBA00022989"/>
    </source>
</evidence>
<dbReference type="InterPro" id="IPR003137">
    <property type="entry name" value="PA_domain"/>
</dbReference>
<dbReference type="PANTHER" id="PTHR22702:SF4">
    <property type="entry name" value="VACUOLAR-SORTING RECEPTOR 6-LIKE"/>
    <property type="match status" value="1"/>
</dbReference>
<keyword evidence="6" id="KW-0106">Calcium</keyword>
<dbReference type="PANTHER" id="PTHR22702">
    <property type="entry name" value="PROTEASE-ASSOCIATED DOMAIN-CONTAINING PROTEIN"/>
    <property type="match status" value="1"/>
</dbReference>
<keyword evidence="2" id="KW-0245">EGF-like domain</keyword>
<evidence type="ECO:0000256" key="4">
    <source>
        <dbReference type="ARBA" id="ARBA00022729"/>
    </source>
</evidence>
<dbReference type="Proteomes" id="UP000712281">
    <property type="component" value="Unassembled WGS sequence"/>
</dbReference>
<keyword evidence="4 10" id="KW-0732">Signal</keyword>
<protein>
    <recommendedName>
        <fullName evidence="11">FBD domain-containing protein</fullName>
    </recommendedName>
</protein>
<evidence type="ECO:0000259" key="11">
    <source>
        <dbReference type="SMART" id="SM00579"/>
    </source>
</evidence>
<feature type="domain" description="FBD" evidence="11">
    <location>
        <begin position="607"/>
        <end position="680"/>
    </location>
</feature>
<dbReference type="SUPFAM" id="SSF52025">
    <property type="entry name" value="PA domain"/>
    <property type="match status" value="1"/>
</dbReference>
<evidence type="ECO:0000256" key="10">
    <source>
        <dbReference type="SAM" id="SignalP"/>
    </source>
</evidence>
<evidence type="ECO:0000256" key="8">
    <source>
        <dbReference type="ARBA" id="ARBA00023136"/>
    </source>
</evidence>
<dbReference type="CDD" id="cd02125">
    <property type="entry name" value="PA_VSR"/>
    <property type="match status" value="1"/>
</dbReference>
<dbReference type="Pfam" id="PF02225">
    <property type="entry name" value="PA"/>
    <property type="match status" value="1"/>
</dbReference>
<feature type="chain" id="PRO_5035760847" description="FBD domain-containing protein" evidence="10">
    <location>
        <begin position="29"/>
        <end position="680"/>
    </location>
</feature>
<accession>A0A8S9G555</accession>
<dbReference type="GO" id="GO:0012505">
    <property type="term" value="C:endomembrane system"/>
    <property type="evidence" value="ECO:0007669"/>
    <property type="project" value="UniProtKB-SubCell"/>
</dbReference>
<keyword evidence="3" id="KW-0812">Transmembrane</keyword>
<dbReference type="EMBL" id="QGKW02002005">
    <property type="protein sequence ID" value="KAF2540711.1"/>
    <property type="molecule type" value="Genomic_DNA"/>
</dbReference>
<comment type="subcellular location">
    <subcellularLocation>
        <location evidence="1">Endomembrane system</location>
    </subcellularLocation>
</comment>
<evidence type="ECO:0000256" key="1">
    <source>
        <dbReference type="ARBA" id="ARBA00004308"/>
    </source>
</evidence>
<evidence type="ECO:0000256" key="3">
    <source>
        <dbReference type="ARBA" id="ARBA00022692"/>
    </source>
</evidence>
<gene>
    <name evidence="12" type="ORF">F2Q68_00029568</name>
</gene>
<dbReference type="InterPro" id="IPR056858">
    <property type="entry name" value="VSR_TRX"/>
</dbReference>
<dbReference type="SMART" id="SM00579">
    <property type="entry name" value="FBD"/>
    <property type="match status" value="1"/>
</dbReference>
<organism evidence="12 13">
    <name type="scientific">Brassica cretica</name>
    <name type="common">Mustard</name>
    <dbReference type="NCBI Taxonomy" id="69181"/>
    <lineage>
        <taxon>Eukaryota</taxon>
        <taxon>Viridiplantae</taxon>
        <taxon>Streptophyta</taxon>
        <taxon>Embryophyta</taxon>
        <taxon>Tracheophyta</taxon>
        <taxon>Spermatophyta</taxon>
        <taxon>Magnoliopsida</taxon>
        <taxon>eudicotyledons</taxon>
        <taxon>Gunneridae</taxon>
        <taxon>Pentapetalae</taxon>
        <taxon>rosids</taxon>
        <taxon>malvids</taxon>
        <taxon>Brassicales</taxon>
        <taxon>Brassicaceae</taxon>
        <taxon>Brassiceae</taxon>
        <taxon>Brassica</taxon>
    </lineage>
</organism>
<comment type="caution">
    <text evidence="12">The sequence shown here is derived from an EMBL/GenBank/DDBJ whole genome shotgun (WGS) entry which is preliminary data.</text>
</comment>
<dbReference type="Gene3D" id="3.50.30.30">
    <property type="match status" value="1"/>
</dbReference>
<evidence type="ECO:0000256" key="2">
    <source>
        <dbReference type="ARBA" id="ARBA00022536"/>
    </source>
</evidence>